<reference evidence="2 3" key="1">
    <citation type="submission" date="2020-08" db="EMBL/GenBank/DDBJ databases">
        <title>Sequencing the genomes of 1000 actinobacteria strains.</title>
        <authorList>
            <person name="Klenk H.-P."/>
        </authorList>
    </citation>
    <scope>NUCLEOTIDE SEQUENCE [LARGE SCALE GENOMIC DNA]</scope>
    <source>
        <strain evidence="2 3">DSM 28238</strain>
    </source>
</reference>
<evidence type="ECO:0000313" key="2">
    <source>
        <dbReference type="EMBL" id="MBB3667286.1"/>
    </source>
</evidence>
<evidence type="ECO:0000313" key="3">
    <source>
        <dbReference type="Proteomes" id="UP000547528"/>
    </source>
</evidence>
<comment type="caution">
    <text evidence="2">The sequence shown here is derived from an EMBL/GenBank/DDBJ whole genome shotgun (WGS) entry which is preliminary data.</text>
</comment>
<organism evidence="2 3">
    <name type="scientific">Garicola koreensis</name>
    <dbReference type="NCBI Taxonomy" id="1262554"/>
    <lineage>
        <taxon>Bacteria</taxon>
        <taxon>Bacillati</taxon>
        <taxon>Actinomycetota</taxon>
        <taxon>Actinomycetes</taxon>
        <taxon>Micrococcales</taxon>
        <taxon>Micrococcaceae</taxon>
        <taxon>Garicola</taxon>
    </lineage>
</organism>
<dbReference type="Proteomes" id="UP000547528">
    <property type="component" value="Unassembled WGS sequence"/>
</dbReference>
<sequence>MTASGNTDADSDHRKDPQIAWPAQITEQRVRQWVSRRLPGATQVRTDMYHHPMLGVAFQWERPLARPMHAHALVDLVGGRAYAAEHWDDVDFVAIDQVEVSSHLSPPVQAIATEQAEEAARRLVNGVLLRRRRLDCAGHLRQYGKPVLFGKPNWWIQGVYQNRKLEVIIDGLNGNHYVFSA</sequence>
<dbReference type="RefSeq" id="WP_183357623.1">
    <property type="nucleotide sequence ID" value="NZ_JACIBT010000001.1"/>
</dbReference>
<accession>A0A7W5TPH0</accession>
<protein>
    <submittedName>
        <fullName evidence="2">Uncharacterized protein</fullName>
    </submittedName>
</protein>
<name>A0A7W5TPH0_9MICC</name>
<gene>
    <name evidence="2" type="ORF">FHX47_000879</name>
</gene>
<keyword evidence="3" id="KW-1185">Reference proteome</keyword>
<dbReference type="EMBL" id="JACIBT010000001">
    <property type="protein sequence ID" value="MBB3667286.1"/>
    <property type="molecule type" value="Genomic_DNA"/>
</dbReference>
<proteinExistence type="predicted"/>
<dbReference type="AlphaFoldDB" id="A0A7W5TPH0"/>
<evidence type="ECO:0000256" key="1">
    <source>
        <dbReference type="SAM" id="MobiDB-lite"/>
    </source>
</evidence>
<feature type="region of interest" description="Disordered" evidence="1">
    <location>
        <begin position="1"/>
        <end position="20"/>
    </location>
</feature>